<evidence type="ECO:0000313" key="2">
    <source>
        <dbReference type="Proteomes" id="UP001180724"/>
    </source>
</evidence>
<reference evidence="1" key="1">
    <citation type="submission" date="2024-05" db="EMBL/GenBank/DDBJ databases">
        <title>30 novel species of actinomycetes from the DSMZ collection.</title>
        <authorList>
            <person name="Nouioui I."/>
        </authorList>
    </citation>
    <scope>NUCLEOTIDE SEQUENCE</scope>
    <source>
        <strain evidence="1">DSM 40712</strain>
    </source>
</reference>
<dbReference type="Proteomes" id="UP001180724">
    <property type="component" value="Unassembled WGS sequence"/>
</dbReference>
<comment type="caution">
    <text evidence="1">The sequence shown here is derived from an EMBL/GenBank/DDBJ whole genome shotgun (WGS) entry which is preliminary data.</text>
</comment>
<protein>
    <submittedName>
        <fullName evidence="1">Uncharacterized protein</fullName>
    </submittedName>
</protein>
<gene>
    <name evidence="1" type="ORF">RM812_12655</name>
</gene>
<evidence type="ECO:0000313" key="1">
    <source>
        <dbReference type="EMBL" id="MDT0611070.1"/>
    </source>
</evidence>
<proteinExistence type="predicted"/>
<organism evidence="1 2">
    <name type="scientific">Streptomyces lancefieldiae</name>
    <dbReference type="NCBI Taxonomy" id="3075520"/>
    <lineage>
        <taxon>Bacteria</taxon>
        <taxon>Bacillati</taxon>
        <taxon>Actinomycetota</taxon>
        <taxon>Actinomycetes</taxon>
        <taxon>Kitasatosporales</taxon>
        <taxon>Streptomycetaceae</taxon>
        <taxon>Streptomyces</taxon>
    </lineage>
</organism>
<dbReference type="EMBL" id="JAVRFH010000010">
    <property type="protein sequence ID" value="MDT0611070.1"/>
    <property type="molecule type" value="Genomic_DNA"/>
</dbReference>
<name>A0ABU3AMH5_9ACTN</name>
<accession>A0ABU3AMH5</accession>
<keyword evidence="2" id="KW-1185">Reference proteome</keyword>
<sequence>MTVNDLLALLAAITAVRVFLPDVVAGLRRLLRAGARVGVAELLSTQPARTAATEALVTTPVRDEEA</sequence>
<dbReference type="RefSeq" id="WP_311572582.1">
    <property type="nucleotide sequence ID" value="NZ_JAVRFH010000010.1"/>
</dbReference>